<dbReference type="NCBIfam" id="TIGR01221">
    <property type="entry name" value="rmlC"/>
    <property type="match status" value="1"/>
</dbReference>
<gene>
    <name evidence="8" type="ORF">GA0061102_102214</name>
</gene>
<comment type="similarity">
    <text evidence="7">Belongs to the dTDP-4-dehydrorhamnose 3,5-epimerase family.</text>
</comment>
<evidence type="ECO:0000256" key="7">
    <source>
        <dbReference type="RuleBase" id="RU364069"/>
    </source>
</evidence>
<dbReference type="OrthoDB" id="9800680at2"/>
<evidence type="ECO:0000313" key="8">
    <source>
        <dbReference type="EMBL" id="SCB34375.1"/>
    </source>
</evidence>
<protein>
    <recommendedName>
        <fullName evidence="4 7">dTDP-4-dehydrorhamnose 3,5-epimerase</fullName>
        <ecNumber evidence="3 7">5.1.3.13</ecNumber>
    </recommendedName>
    <alternativeName>
        <fullName evidence="7">Thymidine diphospho-4-keto-rhamnose 3,5-epimerase</fullName>
    </alternativeName>
</protein>
<comment type="pathway">
    <text evidence="7">Carbohydrate biosynthesis; dTDP-L-rhamnose biosynthesis.</text>
</comment>
<dbReference type="UniPathway" id="UPA00124"/>
<dbReference type="Proteomes" id="UP000199435">
    <property type="component" value="Unassembled WGS sequence"/>
</dbReference>
<accession>A0A1C3W3G4</accession>
<evidence type="ECO:0000256" key="3">
    <source>
        <dbReference type="ARBA" id="ARBA00012098"/>
    </source>
</evidence>
<dbReference type="SUPFAM" id="SSF51182">
    <property type="entry name" value="RmlC-like cupins"/>
    <property type="match status" value="1"/>
</dbReference>
<dbReference type="CDD" id="cd00438">
    <property type="entry name" value="cupin_RmlC"/>
    <property type="match status" value="1"/>
</dbReference>
<dbReference type="InterPro" id="IPR014710">
    <property type="entry name" value="RmlC-like_jellyroll"/>
</dbReference>
<dbReference type="STRING" id="411945.GA0061102_102214"/>
<sequence length="183" mass="20495">MNFKAIPQAIPDVLLLEHREFGDDRGSFTETYRASAFQELGLPQFVQDNQSRSSKGVVRGLHYQVNPHAVGKLVRCVHGRIFDVAVDLRLGSPTYGKWTGTELAGTDNHMFYVPEGFAHGFLALEDDTLVSYRQTGYWDAASERSLLWNDPDVAIDWPKLSVLLSPKDATATSFADVDHNFSY</sequence>
<reference evidence="9" key="1">
    <citation type="submission" date="2016-08" db="EMBL/GenBank/DDBJ databases">
        <authorList>
            <person name="Varghese N."/>
            <person name="Submissions Spin"/>
        </authorList>
    </citation>
    <scope>NUCLEOTIDE SEQUENCE [LARGE SCALE GENOMIC DNA]</scope>
    <source>
        <strain evidence="9">HAMBI 2971</strain>
    </source>
</reference>
<evidence type="ECO:0000256" key="6">
    <source>
        <dbReference type="PIRSR" id="PIRSR600888-3"/>
    </source>
</evidence>
<dbReference type="AlphaFoldDB" id="A0A1C3W3G4"/>
<evidence type="ECO:0000256" key="1">
    <source>
        <dbReference type="ARBA" id="ARBA00001298"/>
    </source>
</evidence>
<evidence type="ECO:0000256" key="5">
    <source>
        <dbReference type="PIRSR" id="PIRSR600888-1"/>
    </source>
</evidence>
<dbReference type="GO" id="GO:0008830">
    <property type="term" value="F:dTDP-4-dehydrorhamnose 3,5-epimerase activity"/>
    <property type="evidence" value="ECO:0007669"/>
    <property type="project" value="UniProtKB-UniRule"/>
</dbReference>
<feature type="active site" description="Proton acceptor" evidence="5">
    <location>
        <position position="62"/>
    </location>
</feature>
<dbReference type="PANTHER" id="PTHR21047">
    <property type="entry name" value="DTDP-6-DEOXY-D-GLUCOSE-3,5 EPIMERASE"/>
    <property type="match status" value="1"/>
</dbReference>
<comment type="catalytic activity">
    <reaction evidence="1 7">
        <text>dTDP-4-dehydro-6-deoxy-alpha-D-glucose = dTDP-4-dehydro-beta-L-rhamnose</text>
        <dbReference type="Rhea" id="RHEA:16969"/>
        <dbReference type="ChEBI" id="CHEBI:57649"/>
        <dbReference type="ChEBI" id="CHEBI:62830"/>
        <dbReference type="EC" id="5.1.3.13"/>
    </reaction>
</comment>
<dbReference type="EMBL" id="FMAH01000022">
    <property type="protein sequence ID" value="SCB34375.1"/>
    <property type="molecule type" value="Genomic_DNA"/>
</dbReference>
<feature type="site" description="Participates in a stacking interaction with the thymidine ring of dTDP-4-oxo-6-deoxyglucose" evidence="6">
    <location>
        <position position="138"/>
    </location>
</feature>
<dbReference type="GO" id="GO:0000271">
    <property type="term" value="P:polysaccharide biosynthetic process"/>
    <property type="evidence" value="ECO:0007669"/>
    <property type="project" value="TreeGrafter"/>
</dbReference>
<dbReference type="Gene3D" id="2.60.120.10">
    <property type="entry name" value="Jelly Rolls"/>
    <property type="match status" value="1"/>
</dbReference>
<keyword evidence="9" id="KW-1185">Reference proteome</keyword>
<dbReference type="RefSeq" id="WP_092851683.1">
    <property type="nucleotide sequence ID" value="NZ_FMAH01000022.1"/>
</dbReference>
<comment type="subunit">
    <text evidence="7">Homodimer.</text>
</comment>
<dbReference type="InterPro" id="IPR000888">
    <property type="entry name" value="RmlC-like"/>
</dbReference>
<dbReference type="GO" id="GO:0019305">
    <property type="term" value="P:dTDP-rhamnose biosynthetic process"/>
    <property type="evidence" value="ECO:0007669"/>
    <property type="project" value="UniProtKB-UniRule"/>
</dbReference>
<proteinExistence type="inferred from homology"/>
<keyword evidence="7" id="KW-0413">Isomerase</keyword>
<evidence type="ECO:0000256" key="2">
    <source>
        <dbReference type="ARBA" id="ARBA00001997"/>
    </source>
</evidence>
<dbReference type="InterPro" id="IPR011051">
    <property type="entry name" value="RmlC_Cupin_sf"/>
</dbReference>
<dbReference type="PANTHER" id="PTHR21047:SF2">
    <property type="entry name" value="THYMIDINE DIPHOSPHO-4-KETO-RHAMNOSE 3,5-EPIMERASE"/>
    <property type="match status" value="1"/>
</dbReference>
<name>A0A1C3W3G4_9HYPH</name>
<feature type="active site" description="Proton donor" evidence="5">
    <location>
        <position position="132"/>
    </location>
</feature>
<dbReference type="Pfam" id="PF00908">
    <property type="entry name" value="dTDP_sugar_isom"/>
    <property type="match status" value="1"/>
</dbReference>
<organism evidence="8 9">
    <name type="scientific">Rhizobium miluonense</name>
    <dbReference type="NCBI Taxonomy" id="411945"/>
    <lineage>
        <taxon>Bacteria</taxon>
        <taxon>Pseudomonadati</taxon>
        <taxon>Pseudomonadota</taxon>
        <taxon>Alphaproteobacteria</taxon>
        <taxon>Hyphomicrobiales</taxon>
        <taxon>Rhizobiaceae</taxon>
        <taxon>Rhizobium/Agrobacterium group</taxon>
        <taxon>Rhizobium</taxon>
    </lineage>
</organism>
<evidence type="ECO:0000256" key="4">
    <source>
        <dbReference type="ARBA" id="ARBA00019595"/>
    </source>
</evidence>
<dbReference type="GO" id="GO:0005829">
    <property type="term" value="C:cytosol"/>
    <property type="evidence" value="ECO:0007669"/>
    <property type="project" value="TreeGrafter"/>
</dbReference>
<evidence type="ECO:0000313" key="9">
    <source>
        <dbReference type="Proteomes" id="UP000199435"/>
    </source>
</evidence>
<dbReference type="EC" id="5.1.3.13" evidence="3 7"/>
<comment type="function">
    <text evidence="2 7">Catalyzes the epimerization of the C3' and C5'positions of dTDP-6-deoxy-D-xylo-4-hexulose, forming dTDP-6-deoxy-L-lyxo-4-hexulose.</text>
</comment>